<dbReference type="AlphaFoldDB" id="A0A6I9TNE9"/>
<dbReference type="SUPFAM" id="SSF52047">
    <property type="entry name" value="RNI-like"/>
    <property type="match status" value="1"/>
</dbReference>
<protein>
    <submittedName>
        <fullName evidence="3">Probable F-box protein At1g60180</fullName>
    </submittedName>
</protein>
<proteinExistence type="predicted"/>
<accession>A0A6I9TNE9</accession>
<dbReference type="InterPro" id="IPR055411">
    <property type="entry name" value="LRR_FXL15/At3g58940/PEG3-like"/>
</dbReference>
<dbReference type="GeneID" id="105168977"/>
<organism evidence="2 3">
    <name type="scientific">Sesamum indicum</name>
    <name type="common">Oriental sesame</name>
    <name type="synonym">Sesamum orientale</name>
    <dbReference type="NCBI Taxonomy" id="4182"/>
    <lineage>
        <taxon>Eukaryota</taxon>
        <taxon>Viridiplantae</taxon>
        <taxon>Streptophyta</taxon>
        <taxon>Embryophyta</taxon>
        <taxon>Tracheophyta</taxon>
        <taxon>Spermatophyta</taxon>
        <taxon>Magnoliopsida</taxon>
        <taxon>eudicotyledons</taxon>
        <taxon>Gunneridae</taxon>
        <taxon>Pentapetalae</taxon>
        <taxon>asterids</taxon>
        <taxon>lamiids</taxon>
        <taxon>Lamiales</taxon>
        <taxon>Pedaliaceae</taxon>
        <taxon>Sesamum</taxon>
    </lineage>
</organism>
<evidence type="ECO:0000313" key="3">
    <source>
        <dbReference type="RefSeq" id="XP_011087513.1"/>
    </source>
</evidence>
<dbReference type="OrthoDB" id="1273735at2759"/>
<sequence>MKLYDVKLGFSIVRQIDWPSMRSLHMKRVEINNEQMAKLISGCPQLETMFLDRIQPIITSLNVTWKILKTLKLKYVNREDDEVPLHIKAHWLQELIITKKYRGFNCRFLDMSSLKKAHLSFTVFGIVDEDDWVDVQRFNVATELLKSVCNVEELMIGPVLIHVRQLIHNSDAFCQSYSHIEMALTFLHLSVGMSTYFKINYKCLMDRALIKIADDELQVVSYIC</sequence>
<feature type="domain" description="F-box/LRR-repeat protein 15/At3g58940/PEG3-like LRR" evidence="1">
    <location>
        <begin position="14"/>
        <end position="102"/>
    </location>
</feature>
<evidence type="ECO:0000259" key="1">
    <source>
        <dbReference type="Pfam" id="PF24758"/>
    </source>
</evidence>
<keyword evidence="2" id="KW-1185">Reference proteome</keyword>
<gene>
    <name evidence="3" type="primary">LOC105168977</name>
</gene>
<dbReference type="RefSeq" id="XP_011087513.1">
    <property type="nucleotide sequence ID" value="XM_011089211.2"/>
</dbReference>
<evidence type="ECO:0000313" key="2">
    <source>
        <dbReference type="Proteomes" id="UP000504604"/>
    </source>
</evidence>
<reference evidence="3" key="1">
    <citation type="submission" date="2025-08" db="UniProtKB">
        <authorList>
            <consortium name="RefSeq"/>
        </authorList>
    </citation>
    <scope>IDENTIFICATION</scope>
</reference>
<dbReference type="KEGG" id="sind:105168977"/>
<dbReference type="Proteomes" id="UP000504604">
    <property type="component" value="Linkage group LG8"/>
</dbReference>
<dbReference type="InParanoid" id="A0A6I9TNE9"/>
<name>A0A6I9TNE9_SESIN</name>
<dbReference type="Pfam" id="PF24758">
    <property type="entry name" value="LRR_At5g56370"/>
    <property type="match status" value="1"/>
</dbReference>